<feature type="region of interest" description="Disordered" evidence="1">
    <location>
        <begin position="1"/>
        <end position="66"/>
    </location>
</feature>
<evidence type="ECO:0000313" key="3">
    <source>
        <dbReference type="Proteomes" id="UP000030645"/>
    </source>
</evidence>
<name>W9RIZ5_9ROSA</name>
<evidence type="ECO:0000313" key="2">
    <source>
        <dbReference type="EMBL" id="EXB80301.1"/>
    </source>
</evidence>
<evidence type="ECO:0000256" key="1">
    <source>
        <dbReference type="SAM" id="MobiDB-lite"/>
    </source>
</evidence>
<dbReference type="AlphaFoldDB" id="W9RIZ5"/>
<accession>W9RIZ5</accession>
<proteinExistence type="predicted"/>
<feature type="compositionally biased region" description="Polar residues" evidence="1">
    <location>
        <begin position="16"/>
        <end position="38"/>
    </location>
</feature>
<organism evidence="2 3">
    <name type="scientific">Morus notabilis</name>
    <dbReference type="NCBI Taxonomy" id="981085"/>
    <lineage>
        <taxon>Eukaryota</taxon>
        <taxon>Viridiplantae</taxon>
        <taxon>Streptophyta</taxon>
        <taxon>Embryophyta</taxon>
        <taxon>Tracheophyta</taxon>
        <taxon>Spermatophyta</taxon>
        <taxon>Magnoliopsida</taxon>
        <taxon>eudicotyledons</taxon>
        <taxon>Gunneridae</taxon>
        <taxon>Pentapetalae</taxon>
        <taxon>rosids</taxon>
        <taxon>fabids</taxon>
        <taxon>Rosales</taxon>
        <taxon>Moraceae</taxon>
        <taxon>Moreae</taxon>
        <taxon>Morus</taxon>
    </lineage>
</organism>
<keyword evidence="3" id="KW-1185">Reference proteome</keyword>
<dbReference type="Proteomes" id="UP000030645">
    <property type="component" value="Unassembled WGS sequence"/>
</dbReference>
<dbReference type="EMBL" id="KE344806">
    <property type="protein sequence ID" value="EXB80301.1"/>
    <property type="molecule type" value="Genomic_DNA"/>
</dbReference>
<reference evidence="3" key="1">
    <citation type="submission" date="2013-01" db="EMBL/GenBank/DDBJ databases">
        <title>Draft Genome Sequence of a Mulberry Tree, Morus notabilis C.K. Schneid.</title>
        <authorList>
            <person name="He N."/>
            <person name="Zhao S."/>
        </authorList>
    </citation>
    <scope>NUCLEOTIDE SEQUENCE</scope>
</reference>
<protein>
    <submittedName>
        <fullName evidence="2">Uncharacterized protein</fullName>
    </submittedName>
</protein>
<sequence length="66" mass="6912">MGKLKSGRMGGLGRSYSFNEGPPTQYSFPQSFLLSNTAGEGEVGVREKTPTPTVTSPSRAGAGGYR</sequence>
<gene>
    <name evidence="2" type="ORF">L484_025157</name>
</gene>